<gene>
    <name evidence="2" type="ORF">A4U43_C01F1390</name>
</gene>
<accession>A0A5P1FKV2</accession>
<evidence type="ECO:0000313" key="3">
    <source>
        <dbReference type="Proteomes" id="UP000243459"/>
    </source>
</evidence>
<keyword evidence="3" id="KW-1185">Reference proteome</keyword>
<evidence type="ECO:0000313" key="2">
    <source>
        <dbReference type="EMBL" id="ONK78955.1"/>
    </source>
</evidence>
<protein>
    <recommendedName>
        <fullName evidence="4">DNA-directed RNA polymerase III subunit RPC5</fullName>
    </recommendedName>
</protein>
<dbReference type="Gramene" id="ONK78955">
    <property type="protein sequence ID" value="ONK78955"/>
    <property type="gene ID" value="A4U43_C01F1390"/>
</dbReference>
<organism evidence="2 3">
    <name type="scientific">Asparagus officinalis</name>
    <name type="common">Garden asparagus</name>
    <dbReference type="NCBI Taxonomy" id="4686"/>
    <lineage>
        <taxon>Eukaryota</taxon>
        <taxon>Viridiplantae</taxon>
        <taxon>Streptophyta</taxon>
        <taxon>Embryophyta</taxon>
        <taxon>Tracheophyta</taxon>
        <taxon>Spermatophyta</taxon>
        <taxon>Magnoliopsida</taxon>
        <taxon>Liliopsida</taxon>
        <taxon>Asparagales</taxon>
        <taxon>Asparagaceae</taxon>
        <taxon>Asparagoideae</taxon>
        <taxon>Asparagus</taxon>
    </lineage>
</organism>
<evidence type="ECO:0000256" key="1">
    <source>
        <dbReference type="SAM" id="MobiDB-lite"/>
    </source>
</evidence>
<dbReference type="EMBL" id="CM007381">
    <property type="protein sequence ID" value="ONK78955.1"/>
    <property type="molecule type" value="Genomic_DNA"/>
</dbReference>
<name>A0A5P1FKV2_ASPOF</name>
<proteinExistence type="predicted"/>
<dbReference type="OMA" id="MMANEGR"/>
<dbReference type="GO" id="GO:0042797">
    <property type="term" value="P:tRNA transcription by RNA polymerase III"/>
    <property type="evidence" value="ECO:0007669"/>
    <property type="project" value="TreeGrafter"/>
</dbReference>
<reference evidence="3" key="1">
    <citation type="journal article" date="2017" name="Nat. Commun.">
        <title>The asparagus genome sheds light on the origin and evolution of a young Y chromosome.</title>
        <authorList>
            <person name="Harkess A."/>
            <person name="Zhou J."/>
            <person name="Xu C."/>
            <person name="Bowers J.E."/>
            <person name="Van der Hulst R."/>
            <person name="Ayyampalayam S."/>
            <person name="Mercati F."/>
            <person name="Riccardi P."/>
            <person name="McKain M.R."/>
            <person name="Kakrana A."/>
            <person name="Tang H."/>
            <person name="Ray J."/>
            <person name="Groenendijk J."/>
            <person name="Arikit S."/>
            <person name="Mathioni S.M."/>
            <person name="Nakano M."/>
            <person name="Shan H."/>
            <person name="Telgmann-Rauber A."/>
            <person name="Kanno A."/>
            <person name="Yue Z."/>
            <person name="Chen H."/>
            <person name="Li W."/>
            <person name="Chen Y."/>
            <person name="Xu X."/>
            <person name="Zhang Y."/>
            <person name="Luo S."/>
            <person name="Chen H."/>
            <person name="Gao J."/>
            <person name="Mao Z."/>
            <person name="Pires J.C."/>
            <person name="Luo M."/>
            <person name="Kudrna D."/>
            <person name="Wing R.A."/>
            <person name="Meyers B.C."/>
            <person name="Yi K."/>
            <person name="Kong H."/>
            <person name="Lavrijsen P."/>
            <person name="Sunseri F."/>
            <person name="Falavigna A."/>
            <person name="Ye Y."/>
            <person name="Leebens-Mack J.H."/>
            <person name="Chen G."/>
        </authorList>
    </citation>
    <scope>NUCLEOTIDE SEQUENCE [LARGE SCALE GENOMIC DNA]</scope>
    <source>
        <strain evidence="3">cv. DH0086</strain>
    </source>
</reference>
<evidence type="ECO:0008006" key="4">
    <source>
        <dbReference type="Google" id="ProtNLM"/>
    </source>
</evidence>
<dbReference type="InterPro" id="IPR006886">
    <property type="entry name" value="RNA_pol_III_Rpc5"/>
</dbReference>
<feature type="region of interest" description="Disordered" evidence="1">
    <location>
        <begin position="1"/>
        <end position="70"/>
    </location>
</feature>
<dbReference type="PANTHER" id="PTHR12069">
    <property type="entry name" value="DNA-DIRECTED RNA POLYMERASES III 80 KDA POLYPEPTIDE RNA POLYMERASE III SUBUNIT 5"/>
    <property type="match status" value="1"/>
</dbReference>
<dbReference type="OrthoDB" id="340681at2759"/>
<dbReference type="Proteomes" id="UP000243459">
    <property type="component" value="Chromosome 1"/>
</dbReference>
<feature type="region of interest" description="Disordered" evidence="1">
    <location>
        <begin position="455"/>
        <end position="476"/>
    </location>
</feature>
<sequence>METADLFGDKSIMDLDSDPTPSRPIPPRFKPKLKGKTKAEPSADPELDQSKTAALSIPTPMEVDDDDGDEEDKVVCEIDVYCNRLDEDSQLYIMQYPLRPYWRPYELDERCEMVKVKPKHSEVELVMSVDVESENYDASKPGTPRLQKQILSSSSASSTVQYAAGILIKNQLHLSPIHEVLQFRPSMKHIDECEAQQVMHKTEEVANKANKGKLVLGDSADHLDNAEPWVSLEYHPIGSELSCKYQQKLMTQKDYNVNFTMSPSGYLNSLCPGTTAKANPRVPSSSFCPSLPLEERLKEWLCKGCQVNRFAALTYLDSTIPKEDFLKVLEKFAFLVQGLWVSKSSLICEGYEAQLRDYILFLFSQNHVIKQSKLKELKISDEDLRQFLRPLAYERLSLGDWKLREERDSSFIKEHLEIVKEQEIAWLNRGKHIKEILSKPGRFLHVKAKNSPISNVGQKKASAHVDTGSNRTTDVPGRKLAASMSSENRKSLRNALFHIFRDRTALR</sequence>
<dbReference type="GO" id="GO:0005666">
    <property type="term" value="C:RNA polymerase III complex"/>
    <property type="evidence" value="ECO:0007669"/>
    <property type="project" value="TreeGrafter"/>
</dbReference>
<dbReference type="PANTHER" id="PTHR12069:SF0">
    <property type="entry name" value="DNA-DIRECTED RNA POLYMERASE III SUBUNIT RPC5"/>
    <property type="match status" value="1"/>
</dbReference>
<dbReference type="Pfam" id="PF04801">
    <property type="entry name" value="RPC5"/>
    <property type="match status" value="1"/>
</dbReference>
<dbReference type="AlphaFoldDB" id="A0A5P1FKV2"/>